<proteinExistence type="predicted"/>
<gene>
    <name evidence="3" type="ORF">M5W82_24240</name>
</gene>
<sequence length="56" mass="6309">MYETIIKVITDIGTAVGVLGGIASLAINVQTFNNNRKKAKKKQNKRRPPSKKKRRK</sequence>
<feature type="compositionally biased region" description="Basic residues" evidence="1">
    <location>
        <begin position="35"/>
        <end position="56"/>
    </location>
</feature>
<keyword evidence="2" id="KW-0472">Membrane</keyword>
<feature type="region of interest" description="Disordered" evidence="1">
    <location>
        <begin position="33"/>
        <end position="56"/>
    </location>
</feature>
<protein>
    <recommendedName>
        <fullName evidence="5">DUF3948 domain-containing protein</fullName>
    </recommendedName>
</protein>
<organism evidence="3 4">
    <name type="scientific">Lysinibacillus xylanilyticus</name>
    <dbReference type="NCBI Taxonomy" id="582475"/>
    <lineage>
        <taxon>Bacteria</taxon>
        <taxon>Bacillati</taxon>
        <taxon>Bacillota</taxon>
        <taxon>Bacilli</taxon>
        <taxon>Bacillales</taxon>
        <taxon>Bacillaceae</taxon>
        <taxon>Lysinibacillus</taxon>
    </lineage>
</organism>
<keyword evidence="2" id="KW-1133">Transmembrane helix</keyword>
<feature type="transmembrane region" description="Helical" evidence="2">
    <location>
        <begin position="12"/>
        <end position="32"/>
    </location>
</feature>
<evidence type="ECO:0000313" key="3">
    <source>
        <dbReference type="EMBL" id="MCY9549985.1"/>
    </source>
</evidence>
<comment type="caution">
    <text evidence="3">The sequence shown here is derived from an EMBL/GenBank/DDBJ whole genome shotgun (WGS) entry which is preliminary data.</text>
</comment>
<name>A0ABT4EWD0_9BACI</name>
<dbReference type="RefSeq" id="WP_268639864.1">
    <property type="nucleotide sequence ID" value="NZ_JAMDLZ010000066.1"/>
</dbReference>
<keyword evidence="4" id="KW-1185">Reference proteome</keyword>
<reference evidence="3 4" key="1">
    <citation type="submission" date="2022-05" db="EMBL/GenBank/DDBJ databases">
        <title>Genome Sequencing of Bee-Associated Microbes.</title>
        <authorList>
            <person name="Dunlap C."/>
        </authorList>
    </citation>
    <scope>NUCLEOTIDE SEQUENCE [LARGE SCALE GENOMIC DNA]</scope>
    <source>
        <strain evidence="3 4">NRRL BD-083</strain>
    </source>
</reference>
<dbReference type="Proteomes" id="UP001527052">
    <property type="component" value="Unassembled WGS sequence"/>
</dbReference>
<evidence type="ECO:0000256" key="1">
    <source>
        <dbReference type="SAM" id="MobiDB-lite"/>
    </source>
</evidence>
<keyword evidence="2" id="KW-0812">Transmembrane</keyword>
<dbReference type="EMBL" id="JAMDLZ010000066">
    <property type="protein sequence ID" value="MCY9549985.1"/>
    <property type="molecule type" value="Genomic_DNA"/>
</dbReference>
<evidence type="ECO:0008006" key="5">
    <source>
        <dbReference type="Google" id="ProtNLM"/>
    </source>
</evidence>
<evidence type="ECO:0000313" key="4">
    <source>
        <dbReference type="Proteomes" id="UP001527052"/>
    </source>
</evidence>
<evidence type="ECO:0000256" key="2">
    <source>
        <dbReference type="SAM" id="Phobius"/>
    </source>
</evidence>
<accession>A0ABT4EWD0</accession>